<evidence type="ECO:0000313" key="1">
    <source>
        <dbReference type="EMBL" id="AVO27001.1"/>
    </source>
</evidence>
<protein>
    <submittedName>
        <fullName evidence="1">DUF721 domain-containing protein</fullName>
    </submittedName>
</protein>
<dbReference type="InterPro" id="IPR007922">
    <property type="entry name" value="DciA-like"/>
</dbReference>
<name>A0A1M6QH06_MEGEL</name>
<dbReference type="Proteomes" id="UP000238358">
    <property type="component" value="Chromosome"/>
</dbReference>
<dbReference type="PANTHER" id="PTHR36456">
    <property type="entry name" value="UPF0232 PROTEIN SCO3875"/>
    <property type="match status" value="1"/>
</dbReference>
<evidence type="ECO:0000313" key="2">
    <source>
        <dbReference type="Proteomes" id="UP000238358"/>
    </source>
</evidence>
<organism evidence="1 2">
    <name type="scientific">Megasphaera elsdenii</name>
    <dbReference type="NCBI Taxonomy" id="907"/>
    <lineage>
        <taxon>Bacteria</taxon>
        <taxon>Bacillati</taxon>
        <taxon>Bacillota</taxon>
        <taxon>Negativicutes</taxon>
        <taxon>Veillonellales</taxon>
        <taxon>Veillonellaceae</taxon>
        <taxon>Megasphaera</taxon>
    </lineage>
</organism>
<gene>
    <name evidence="1" type="ORF">C6Y28_04940</name>
</gene>
<dbReference type="AlphaFoldDB" id="A0A1M6QH06"/>
<dbReference type="PANTHER" id="PTHR36456:SF1">
    <property type="entry name" value="UPF0232 PROTEIN SCO3875"/>
    <property type="match status" value="1"/>
</dbReference>
<dbReference type="Pfam" id="PF05258">
    <property type="entry name" value="DciA"/>
    <property type="match status" value="1"/>
</dbReference>
<sequence length="300" mass="35052">MEERSLELKKAGLAIPKVLEQNRLLLPYHLYQAKRDWKQIAGEQIAKYSYILDFKDKQVIIAVMNPVYMNYLFMYKNKIIEEINSYVGHRAIADVRFVKKGKKPVRTVYETLEGEVEDVFPKETISQVRLDDATVAHIRRETAHLPEGLREKVVQLRFAQAKRKKAYELEGFAACPRCGRWMAPGEKECLFCRSEARQALKRQIRSHLDDMPWLSWEALAAYLQVPVTAGDVEQAYNEVRRNLIYTYIEKVYYEYDTAADDFTLAMLITRRVPGEIPPKFIENLVAKYRRKDDHVSSPEP</sequence>
<proteinExistence type="predicted"/>
<dbReference type="OrthoDB" id="46633at2"/>
<dbReference type="RefSeq" id="WP_014015467.1">
    <property type="nucleotide sequence ID" value="NZ_AP031433.1"/>
</dbReference>
<accession>A0A1M6QH06</accession>
<dbReference type="EMBL" id="CP027569">
    <property type="protein sequence ID" value="AVO27001.1"/>
    <property type="molecule type" value="Genomic_DNA"/>
</dbReference>
<reference evidence="1 2" key="1">
    <citation type="journal article" date="2018" name="Genome Announc.">
        <title>Complete genomes of two Megasphaera elsdenii strains, NCIMB 702410 and ATCC 25940.</title>
        <authorList>
            <person name="Hatmaker E.A."/>
            <person name="O'Dell K."/>
            <person name="Riley L.A."/>
            <person name="Klingeman D.M."/>
            <person name="Guss A.M."/>
        </authorList>
    </citation>
    <scope>NUCLEOTIDE SEQUENCE [LARGE SCALE GENOMIC DNA]</scope>
    <source>
        <strain evidence="1 2">NCIMB702410</strain>
    </source>
</reference>
<dbReference type="GeneID" id="97491446"/>